<dbReference type="InterPro" id="IPR027417">
    <property type="entry name" value="P-loop_NTPase"/>
</dbReference>
<keyword evidence="5 9" id="KW-0227">DNA damage</keyword>
<dbReference type="RefSeq" id="WP_068111482.1">
    <property type="nucleotide sequence ID" value="NZ_CP015079.1"/>
</dbReference>
<dbReference type="GO" id="GO:0006310">
    <property type="term" value="P:DNA recombination"/>
    <property type="evidence" value="ECO:0007669"/>
    <property type="project" value="InterPro"/>
</dbReference>
<accession>A0A1A9GMH8</accession>
<evidence type="ECO:0000256" key="7">
    <source>
        <dbReference type="ARBA" id="ARBA00023204"/>
    </source>
</evidence>
<evidence type="ECO:0000256" key="6">
    <source>
        <dbReference type="ARBA" id="ARBA00022840"/>
    </source>
</evidence>
<dbReference type="Proteomes" id="UP000077868">
    <property type="component" value="Chromosome"/>
</dbReference>
<evidence type="ECO:0000256" key="8">
    <source>
        <dbReference type="ARBA" id="ARBA00033408"/>
    </source>
</evidence>
<dbReference type="NCBIfam" id="TIGR00634">
    <property type="entry name" value="recN"/>
    <property type="match status" value="1"/>
</dbReference>
<dbReference type="FunFam" id="3.40.50.300:FF:000319">
    <property type="entry name" value="DNA repair protein RecN"/>
    <property type="match status" value="1"/>
</dbReference>
<dbReference type="GO" id="GO:0005524">
    <property type="term" value="F:ATP binding"/>
    <property type="evidence" value="ECO:0007669"/>
    <property type="project" value="UniProtKB-KW"/>
</dbReference>
<evidence type="ECO:0000256" key="5">
    <source>
        <dbReference type="ARBA" id="ARBA00022763"/>
    </source>
</evidence>
<dbReference type="Gene3D" id="3.40.50.300">
    <property type="entry name" value="P-loop containing nucleotide triphosphate hydrolases"/>
    <property type="match status" value="2"/>
</dbReference>
<dbReference type="InterPro" id="IPR004604">
    <property type="entry name" value="DNA_recomb/repair_RecN"/>
</dbReference>
<evidence type="ECO:0000313" key="11">
    <source>
        <dbReference type="EMBL" id="ANH39484.1"/>
    </source>
</evidence>
<dbReference type="FunFam" id="3.40.50.300:FF:000356">
    <property type="entry name" value="DNA repair protein RecN"/>
    <property type="match status" value="1"/>
</dbReference>
<dbReference type="CDD" id="cd03241">
    <property type="entry name" value="ABC_RecN"/>
    <property type="match status" value="1"/>
</dbReference>
<comment type="similarity">
    <text evidence="2 9">Belongs to the RecN family.</text>
</comment>
<evidence type="ECO:0000256" key="1">
    <source>
        <dbReference type="ARBA" id="ARBA00003618"/>
    </source>
</evidence>
<dbReference type="PIRSF" id="PIRSF003128">
    <property type="entry name" value="RecN"/>
    <property type="match status" value="1"/>
</dbReference>
<name>A0A1A9GMH8_9ACTN</name>
<dbReference type="SUPFAM" id="SSF52540">
    <property type="entry name" value="P-loop containing nucleoside triphosphate hydrolases"/>
    <property type="match status" value="2"/>
</dbReference>
<dbReference type="PANTHER" id="PTHR11059">
    <property type="entry name" value="DNA REPAIR PROTEIN RECN"/>
    <property type="match status" value="1"/>
</dbReference>
<dbReference type="STRING" id="1300347.I601_3076"/>
<dbReference type="KEGG" id="ndk:I601_3076"/>
<evidence type="ECO:0000256" key="4">
    <source>
        <dbReference type="ARBA" id="ARBA00022741"/>
    </source>
</evidence>
<keyword evidence="4" id="KW-0547">Nucleotide-binding</keyword>
<sequence>MIEEIRISSLGVIDASTLELGPGLTVITGETGAGKTMIVTALGLLLGGRSDSGAVRVGARHARVEGVVLVSDLPGLRAAVEEAGGEVEDDRVVLARNVSAEGRSRAFVGGATVPVSGLVAVAEPLVAVHGQSDQHRLLQAKAQRAALDSFGGPALAELLASWTTLFDRLRVVEAELDDVVAHARERAREADLLRFGLEEVEQVAPEPGEDEQLAAEETRLGFADTLRAAAEQAREALSSDEGSPDALATTSAARTALDGVRSHDAEAGELADRLAEVTYLLSDVAADVAGYASRIDTDPARLAGVSERRAALTALTRKYGDTLDEVLAWSEQAASRLLELDGTDERVEQLRAEQTGLREELGAVALRLTAARVEAAARLADEVTTELALLAMPHARLGIEVRQHESAAPAPGDQPTGGPLRVGDRWLRYARSGVDEVELLLAANTGTEARPLHKGASGGELSRVMLALEVALAGTSPVPTFVFDEVDAGVGGAAAVEVGRRLAQLARTAQVLVVTHLPQVAAYADRHVVVRKSHDGSVTSSGLTLLDEEAREVELSRMMAGLAGSETAVAHARELLEVAQPARALA</sequence>
<dbReference type="GO" id="GO:0043590">
    <property type="term" value="C:bacterial nucleoid"/>
    <property type="evidence" value="ECO:0007669"/>
    <property type="project" value="TreeGrafter"/>
</dbReference>
<dbReference type="Pfam" id="PF02463">
    <property type="entry name" value="SMC_N"/>
    <property type="match status" value="1"/>
</dbReference>
<evidence type="ECO:0000256" key="3">
    <source>
        <dbReference type="ARBA" id="ARBA00021315"/>
    </source>
</evidence>
<comment type="function">
    <text evidence="1 9">May be involved in recombinational repair of damaged DNA.</text>
</comment>
<dbReference type="EMBL" id="CP015079">
    <property type="protein sequence ID" value="ANH39484.1"/>
    <property type="molecule type" value="Genomic_DNA"/>
</dbReference>
<evidence type="ECO:0000259" key="10">
    <source>
        <dbReference type="Pfam" id="PF02463"/>
    </source>
</evidence>
<feature type="domain" description="RecF/RecN/SMC N-terminal" evidence="10">
    <location>
        <begin position="2"/>
        <end position="536"/>
    </location>
</feature>
<dbReference type="OrthoDB" id="9806954at2"/>
<keyword evidence="6" id="KW-0067">ATP-binding</keyword>
<organism evidence="11 12">
    <name type="scientific">Nocardioides dokdonensis FR1436</name>
    <dbReference type="NCBI Taxonomy" id="1300347"/>
    <lineage>
        <taxon>Bacteria</taxon>
        <taxon>Bacillati</taxon>
        <taxon>Actinomycetota</taxon>
        <taxon>Actinomycetes</taxon>
        <taxon>Propionibacteriales</taxon>
        <taxon>Nocardioidaceae</taxon>
        <taxon>Nocardioides</taxon>
    </lineage>
</organism>
<evidence type="ECO:0000313" key="12">
    <source>
        <dbReference type="Proteomes" id="UP000077868"/>
    </source>
</evidence>
<dbReference type="PANTHER" id="PTHR11059:SF0">
    <property type="entry name" value="DNA REPAIR PROTEIN RECN"/>
    <property type="match status" value="1"/>
</dbReference>
<gene>
    <name evidence="11" type="primary">recN</name>
    <name evidence="11" type="ORF">I601_3076</name>
</gene>
<dbReference type="PATRIC" id="fig|1300347.3.peg.3070"/>
<keyword evidence="12" id="KW-1185">Reference proteome</keyword>
<dbReference type="GO" id="GO:0009432">
    <property type="term" value="P:SOS response"/>
    <property type="evidence" value="ECO:0007669"/>
    <property type="project" value="TreeGrafter"/>
</dbReference>
<reference evidence="11 12" key="1">
    <citation type="submission" date="2016-03" db="EMBL/GenBank/DDBJ databases">
        <title>Complete genome sequence of a soil Actinobacterium, Nocardioides dokdonensis FR1436.</title>
        <authorList>
            <person name="Kwon S.-K."/>
            <person name="Kim K."/>
            <person name="Kim J.F."/>
        </authorList>
    </citation>
    <scope>NUCLEOTIDE SEQUENCE [LARGE SCALE GENOMIC DNA]</scope>
    <source>
        <strain evidence="11 12">FR1436</strain>
    </source>
</reference>
<proteinExistence type="inferred from homology"/>
<dbReference type="InterPro" id="IPR003395">
    <property type="entry name" value="RecF/RecN/SMC_N"/>
</dbReference>
<dbReference type="AlphaFoldDB" id="A0A1A9GMH8"/>
<keyword evidence="7 9" id="KW-0234">DNA repair</keyword>
<evidence type="ECO:0000256" key="9">
    <source>
        <dbReference type="PIRNR" id="PIRNR003128"/>
    </source>
</evidence>
<dbReference type="GO" id="GO:0006281">
    <property type="term" value="P:DNA repair"/>
    <property type="evidence" value="ECO:0007669"/>
    <property type="project" value="UniProtKB-KW"/>
</dbReference>
<protein>
    <recommendedName>
        <fullName evidence="3 9">DNA repair protein RecN</fullName>
    </recommendedName>
    <alternativeName>
        <fullName evidence="8 9">Recombination protein N</fullName>
    </alternativeName>
</protein>
<evidence type="ECO:0000256" key="2">
    <source>
        <dbReference type="ARBA" id="ARBA00009441"/>
    </source>
</evidence>